<organism evidence="1 2">
    <name type="scientific">Rhizobium leguminosarum</name>
    <dbReference type="NCBI Taxonomy" id="384"/>
    <lineage>
        <taxon>Bacteria</taxon>
        <taxon>Pseudomonadati</taxon>
        <taxon>Pseudomonadota</taxon>
        <taxon>Alphaproteobacteria</taxon>
        <taxon>Hyphomicrobiales</taxon>
        <taxon>Rhizobiaceae</taxon>
        <taxon>Rhizobium/Agrobacterium group</taxon>
        <taxon>Rhizobium</taxon>
    </lineage>
</organism>
<protein>
    <submittedName>
        <fullName evidence="1">Uncharacterized protein</fullName>
    </submittedName>
</protein>
<reference evidence="1 2" key="1">
    <citation type="submission" date="2019-01" db="EMBL/GenBank/DDBJ databases">
        <title>RHIZO-ID as a novel technology for direct rhizobia identification.</title>
        <authorList>
            <person name="De Meyer S.E."/>
        </authorList>
    </citation>
    <scope>NUCLEOTIDE SEQUENCE [LARGE SCALE GENOMIC DNA]</scope>
    <source>
        <strain evidence="1 2">WSM448</strain>
    </source>
</reference>
<dbReference type="EMBL" id="SBHX01000064">
    <property type="protein sequence ID" value="RWX25111.1"/>
    <property type="molecule type" value="Genomic_DNA"/>
</dbReference>
<dbReference type="RefSeq" id="WP_128411809.1">
    <property type="nucleotide sequence ID" value="NZ_SBHX01000064.1"/>
</dbReference>
<proteinExistence type="predicted"/>
<sequence length="79" mass="8642">MAGRDVEPVAAVVSEAVRRWYEFYEITPDYKASDVLCNAALNFYGDGYRAIDDIATLLIGTYPGLSATRINAPTSQAVH</sequence>
<evidence type="ECO:0000313" key="2">
    <source>
        <dbReference type="Proteomes" id="UP000283817"/>
    </source>
</evidence>
<dbReference type="AlphaFoldDB" id="A0A444HQS1"/>
<comment type="caution">
    <text evidence="1">The sequence shown here is derived from an EMBL/GenBank/DDBJ whole genome shotgun (WGS) entry which is preliminary data.</text>
</comment>
<name>A0A444HQS1_RHILE</name>
<dbReference type="Proteomes" id="UP000283817">
    <property type="component" value="Unassembled WGS sequence"/>
</dbReference>
<gene>
    <name evidence="1" type="ORF">EHI47_26855</name>
</gene>
<evidence type="ECO:0000313" key="1">
    <source>
        <dbReference type="EMBL" id="RWX25111.1"/>
    </source>
</evidence>
<accession>A0A444HQS1</accession>